<dbReference type="EMBL" id="CP014646">
    <property type="protein sequence ID" value="AMO36406.1"/>
    <property type="molecule type" value="Genomic_DNA"/>
</dbReference>
<reference evidence="2" key="1">
    <citation type="submission" date="2016-03" db="EMBL/GenBank/DDBJ databases">
        <authorList>
            <person name="Ma C."/>
            <person name="Zhou S."/>
            <person name="Yang G."/>
        </authorList>
    </citation>
    <scope>NUCLEOTIDE SEQUENCE [LARGE SCALE GENOMIC DNA]</scope>
    <source>
        <strain evidence="2">SgZ-1</strain>
    </source>
</reference>
<gene>
    <name evidence="1" type="ORF">AC731_005325</name>
</gene>
<accession>A0A127K372</accession>
<dbReference type="AlphaFoldDB" id="A0A127K372"/>
<dbReference type="RefSeq" id="WP_048709824.1">
    <property type="nucleotide sequence ID" value="NZ_CP014646.1"/>
</dbReference>
<organism evidence="1 2">
    <name type="scientific">Thauera humireducens</name>
    <dbReference type="NCBI Taxonomy" id="1134435"/>
    <lineage>
        <taxon>Bacteria</taxon>
        <taxon>Pseudomonadati</taxon>
        <taxon>Pseudomonadota</taxon>
        <taxon>Betaproteobacteria</taxon>
        <taxon>Rhodocyclales</taxon>
        <taxon>Zoogloeaceae</taxon>
        <taxon>Thauera</taxon>
    </lineage>
</organism>
<dbReference type="KEGG" id="thu:AC731_005325"/>
<protein>
    <submittedName>
        <fullName evidence="1">Uncharacterized protein</fullName>
    </submittedName>
</protein>
<sequence>MLTFEKFTGINNVLPSDRLGPSELARATNVDAGLTGELRRRAGYAIVQEGCHKNLFDAGAFMLATCEGDLVAIHGETRTTIYMGLGSDRVWYCALPDGRVAFSNGLICGLTDGVTWCTWGVPTPPSVGALTEVAGDLFPGEYRWQITYVRASDGREGAPAFSLPVTLSEGGIFLSGLPAEAGYKINVYLSLHNGGEAYLLGSTESGLFSFTGKNDELVQPCRTAFMSPAPAGRCLTVWRNRVLVAHDNVLYASLPNNVEVFDERRDFKQFIDPITLVVPVDDGIYVGTTKDLAFLSGSQFDSLVYRKVLDGPVVLGSGVPVRGELVKQGDGAGQGSAMICIADGILLAGFNGGGVLRMTEGRYRATASEVHAHFRMRDGTPQYVAIPQ</sequence>
<evidence type="ECO:0000313" key="1">
    <source>
        <dbReference type="EMBL" id="AMO36406.1"/>
    </source>
</evidence>
<proteinExistence type="predicted"/>
<dbReference type="STRING" id="1134435.AC731_005325"/>
<keyword evidence="2" id="KW-1185">Reference proteome</keyword>
<dbReference type="Proteomes" id="UP000036902">
    <property type="component" value="Chromosome"/>
</dbReference>
<name>A0A127K372_9RHOO</name>
<evidence type="ECO:0000313" key="2">
    <source>
        <dbReference type="Proteomes" id="UP000036902"/>
    </source>
</evidence>